<keyword evidence="1" id="KW-0812">Transmembrane</keyword>
<dbReference type="Proteomes" id="UP000259610">
    <property type="component" value="Unassembled WGS sequence"/>
</dbReference>
<evidence type="ECO:0000256" key="1">
    <source>
        <dbReference type="SAM" id="Phobius"/>
    </source>
</evidence>
<proteinExistence type="predicted"/>
<protein>
    <submittedName>
        <fullName evidence="2">Uncharacterized protein</fullName>
    </submittedName>
</protein>
<keyword evidence="1" id="KW-1133">Transmembrane helix</keyword>
<accession>A0A3B9H3N4</accession>
<dbReference type="AlphaFoldDB" id="A0A3B9H3N4"/>
<reference evidence="2 3" key="1">
    <citation type="journal article" date="2018" name="Nat. Biotechnol.">
        <title>A standardized bacterial taxonomy based on genome phylogeny substantially revises the tree of life.</title>
        <authorList>
            <person name="Parks D.H."/>
            <person name="Chuvochina M."/>
            <person name="Waite D.W."/>
            <person name="Rinke C."/>
            <person name="Skarshewski A."/>
            <person name="Chaumeil P.A."/>
            <person name="Hugenholtz P."/>
        </authorList>
    </citation>
    <scope>NUCLEOTIDE SEQUENCE [LARGE SCALE GENOMIC DNA]</scope>
    <source>
        <strain evidence="2">UBA8733</strain>
    </source>
</reference>
<comment type="caution">
    <text evidence="2">The sequence shown here is derived from an EMBL/GenBank/DDBJ whole genome shotgun (WGS) entry which is preliminary data.</text>
</comment>
<name>A0A3B9H3N4_9PROT</name>
<gene>
    <name evidence="2" type="ORF">DCG58_19240</name>
</gene>
<organism evidence="2 3">
    <name type="scientific">Hyphomonas adhaerens</name>
    <dbReference type="NCBI Taxonomy" id="81029"/>
    <lineage>
        <taxon>Bacteria</taxon>
        <taxon>Pseudomonadati</taxon>
        <taxon>Pseudomonadota</taxon>
        <taxon>Alphaproteobacteria</taxon>
        <taxon>Hyphomonadales</taxon>
        <taxon>Hyphomonadaceae</taxon>
        <taxon>Hyphomonas</taxon>
    </lineage>
</organism>
<evidence type="ECO:0000313" key="2">
    <source>
        <dbReference type="EMBL" id="HAE29301.1"/>
    </source>
</evidence>
<evidence type="ECO:0000313" key="3">
    <source>
        <dbReference type="Proteomes" id="UP000259610"/>
    </source>
</evidence>
<feature type="transmembrane region" description="Helical" evidence="1">
    <location>
        <begin position="15"/>
        <end position="35"/>
    </location>
</feature>
<keyword evidence="1" id="KW-0472">Membrane</keyword>
<dbReference type="EMBL" id="DMAN01000439">
    <property type="protein sequence ID" value="HAE29301.1"/>
    <property type="molecule type" value="Genomic_DNA"/>
</dbReference>
<sequence>MILRRLTEALRKQDWFTVVIETLIVVFGVFIGLQVNNWNAARVERDSEQVLLMRLQEETRSLLDTQEEELANNRPRLELLRSAHPVMFSLAPSRPFTNDECWALVVSHWLPSPTEELPSLDELLASGRFDLISNPSVKAALRDYAVVKERSRSARAEAVSELFRLHSRYPDAVQLEVGRADDPDDPAPNANPAGEGMVWRYRCDIDKIRGNRGFLSEYADNNARLNSYLKRYEDRVAVLTDLDAELAKELGTPASQRKSEAAP</sequence>
<dbReference type="RefSeq" id="WP_272993144.1">
    <property type="nucleotide sequence ID" value="NZ_CAJWRG010000086.1"/>
</dbReference>